<evidence type="ECO:0000313" key="3">
    <source>
        <dbReference type="EMBL" id="MBB4148677.1"/>
    </source>
</evidence>
<comment type="caution">
    <text evidence="3">The sequence shown here is derived from an EMBL/GenBank/DDBJ whole genome shotgun (WGS) entry which is preliminary data.</text>
</comment>
<dbReference type="RefSeq" id="WP_160984511.1">
    <property type="nucleotide sequence ID" value="NZ_JACIEU010000009.1"/>
</dbReference>
<organism evidence="3 4">
    <name type="scientific">Sphingobium scionense</name>
    <dbReference type="NCBI Taxonomy" id="1404341"/>
    <lineage>
        <taxon>Bacteria</taxon>
        <taxon>Pseudomonadati</taxon>
        <taxon>Pseudomonadota</taxon>
        <taxon>Alphaproteobacteria</taxon>
        <taxon>Sphingomonadales</taxon>
        <taxon>Sphingomonadaceae</taxon>
        <taxon>Sphingobium</taxon>
    </lineage>
</organism>
<name>A0A7W6PWW8_9SPHN</name>
<feature type="region of interest" description="Disordered" evidence="1">
    <location>
        <begin position="65"/>
        <end position="101"/>
    </location>
</feature>
<dbReference type="AlphaFoldDB" id="A0A7W6PWW8"/>
<sequence length="101" mass="11208">MKMVIAALAGLGIVAAVPASAQVNGRQHHQRDRIAQGWKSGELTGREATRLGRQQYRIGRTEARMRADGGGLGPRERARLHARQDRASASIYAKKHNRRDR</sequence>
<feature type="chain" id="PRO_5031430063" evidence="2">
    <location>
        <begin position="22"/>
        <end position="101"/>
    </location>
</feature>
<keyword evidence="2" id="KW-0732">Signal</keyword>
<evidence type="ECO:0000313" key="4">
    <source>
        <dbReference type="Proteomes" id="UP000590524"/>
    </source>
</evidence>
<dbReference type="Proteomes" id="UP000590524">
    <property type="component" value="Unassembled WGS sequence"/>
</dbReference>
<feature type="compositionally biased region" description="Basic and acidic residues" evidence="1">
    <location>
        <begin position="74"/>
        <end position="86"/>
    </location>
</feature>
<proteinExistence type="predicted"/>
<accession>A0A7W6PWW8</accession>
<protein>
    <submittedName>
        <fullName evidence="3">Uncharacterized protein</fullName>
    </submittedName>
</protein>
<feature type="signal peptide" evidence="2">
    <location>
        <begin position="1"/>
        <end position="21"/>
    </location>
</feature>
<dbReference type="EMBL" id="JACIEU010000009">
    <property type="protein sequence ID" value="MBB4148677.1"/>
    <property type="molecule type" value="Genomic_DNA"/>
</dbReference>
<evidence type="ECO:0000256" key="1">
    <source>
        <dbReference type="SAM" id="MobiDB-lite"/>
    </source>
</evidence>
<reference evidence="3 4" key="1">
    <citation type="submission" date="2020-08" db="EMBL/GenBank/DDBJ databases">
        <title>Genomic Encyclopedia of Type Strains, Phase IV (KMG-IV): sequencing the most valuable type-strain genomes for metagenomic binning, comparative biology and taxonomic classification.</title>
        <authorList>
            <person name="Goeker M."/>
        </authorList>
    </citation>
    <scope>NUCLEOTIDE SEQUENCE [LARGE SCALE GENOMIC DNA]</scope>
    <source>
        <strain evidence="3 4">DSM 19371</strain>
    </source>
</reference>
<gene>
    <name evidence="3" type="ORF">GGQ90_002461</name>
</gene>
<keyword evidence="4" id="KW-1185">Reference proteome</keyword>
<evidence type="ECO:0000256" key="2">
    <source>
        <dbReference type="SAM" id="SignalP"/>
    </source>
</evidence>